<dbReference type="InterPro" id="IPR025931">
    <property type="entry name" value="TaqI_C"/>
</dbReference>
<evidence type="ECO:0000313" key="11">
    <source>
        <dbReference type="EMBL" id="QGT50318.1"/>
    </source>
</evidence>
<evidence type="ECO:0000256" key="5">
    <source>
        <dbReference type="ARBA" id="ARBA00022747"/>
    </source>
</evidence>
<dbReference type="Pfam" id="PF07669">
    <property type="entry name" value="Eco57I"/>
    <property type="match status" value="1"/>
</dbReference>
<evidence type="ECO:0000256" key="1">
    <source>
        <dbReference type="ARBA" id="ARBA00011900"/>
    </source>
</evidence>
<dbReference type="EMBL" id="MN577568">
    <property type="protein sequence ID" value="QGT50318.1"/>
    <property type="molecule type" value="Genomic_DNA"/>
</dbReference>
<dbReference type="GO" id="GO:0032259">
    <property type="term" value="P:methylation"/>
    <property type="evidence" value="ECO:0007669"/>
    <property type="project" value="UniProtKB-KW"/>
</dbReference>
<dbReference type="InterPro" id="IPR050953">
    <property type="entry name" value="N4_N6_ade-DNA_methylase"/>
</dbReference>
<evidence type="ECO:0000256" key="7">
    <source>
        <dbReference type="ARBA" id="ARBA00047942"/>
    </source>
</evidence>
<evidence type="ECO:0000259" key="9">
    <source>
        <dbReference type="Pfam" id="PF07669"/>
    </source>
</evidence>
<keyword evidence="6" id="KW-0238">DNA-binding</keyword>
<dbReference type="InterPro" id="IPR011639">
    <property type="entry name" value="MethylTrfase_TaqI-like_dom"/>
</dbReference>
<keyword evidence="3" id="KW-0808">Transferase</keyword>
<keyword evidence="5" id="KW-0680">Restriction system</keyword>
<dbReference type="PANTHER" id="PTHR33841">
    <property type="entry name" value="DNA METHYLTRANSFERASE YEEA-RELATED"/>
    <property type="match status" value="1"/>
</dbReference>
<feature type="compositionally biased region" description="Basic and acidic residues" evidence="8">
    <location>
        <begin position="456"/>
        <end position="470"/>
    </location>
</feature>
<organism evidence="11">
    <name type="scientific">uncultured Helicobacter sp</name>
    <dbReference type="NCBI Taxonomy" id="175537"/>
    <lineage>
        <taxon>Bacteria</taxon>
        <taxon>Pseudomonadati</taxon>
        <taxon>Campylobacterota</taxon>
        <taxon>Epsilonproteobacteria</taxon>
        <taxon>Campylobacterales</taxon>
        <taxon>Helicobacteraceae</taxon>
        <taxon>Helicobacter</taxon>
        <taxon>environmental samples</taxon>
    </lineage>
</organism>
<dbReference type="GO" id="GO:0003677">
    <property type="term" value="F:DNA binding"/>
    <property type="evidence" value="ECO:0007669"/>
    <property type="project" value="UniProtKB-KW"/>
</dbReference>
<reference evidence="11" key="1">
    <citation type="journal article" date="2020" name="J. ISSAAS">
        <title>Lactobacilli and other gastrointestinal microbiota of Peromyscus leucopus, reservoir host for agents of Lyme disease and other zoonoses in North America.</title>
        <authorList>
            <person name="Milovic A."/>
            <person name="Bassam K."/>
            <person name="Shao H."/>
            <person name="Chatzistamou I."/>
            <person name="Tufts D.M."/>
            <person name="Diuk-Wasser M."/>
            <person name="Barbour A.G."/>
        </authorList>
    </citation>
    <scope>NUCLEOTIDE SEQUENCE</scope>
    <source>
        <strain evidence="11">LL4</strain>
    </source>
</reference>
<keyword evidence="2" id="KW-0489">Methyltransferase</keyword>
<dbReference type="Pfam" id="PF12950">
    <property type="entry name" value="TaqI_C"/>
    <property type="match status" value="1"/>
</dbReference>
<dbReference type="InterPro" id="IPR002052">
    <property type="entry name" value="DNA_methylase_N6_adenine_CS"/>
</dbReference>
<feature type="domain" description="Type II methyltransferase M.TaqI-like" evidence="9">
    <location>
        <begin position="18"/>
        <end position="123"/>
    </location>
</feature>
<protein>
    <recommendedName>
        <fullName evidence="1">site-specific DNA-methyltransferase (adenine-specific)</fullName>
        <ecNumber evidence="1">2.1.1.72</ecNumber>
    </recommendedName>
</protein>
<dbReference type="PANTHER" id="PTHR33841:SF6">
    <property type="entry name" value="TYPE II METHYLTRANSFERASE M.HINDII"/>
    <property type="match status" value="1"/>
</dbReference>
<proteinExistence type="predicted"/>
<evidence type="ECO:0000256" key="8">
    <source>
        <dbReference type="SAM" id="MobiDB-lite"/>
    </source>
</evidence>
<evidence type="ECO:0000259" key="10">
    <source>
        <dbReference type="Pfam" id="PF12950"/>
    </source>
</evidence>
<evidence type="ECO:0000256" key="3">
    <source>
        <dbReference type="ARBA" id="ARBA00022679"/>
    </source>
</evidence>
<feature type="region of interest" description="Disordered" evidence="8">
    <location>
        <begin position="450"/>
        <end position="470"/>
    </location>
</feature>
<name>A0A650EME5_9HELI</name>
<comment type="catalytic activity">
    <reaction evidence="7">
        <text>a 2'-deoxyadenosine in DNA + S-adenosyl-L-methionine = an N(6)-methyl-2'-deoxyadenosine in DNA + S-adenosyl-L-homocysteine + H(+)</text>
        <dbReference type="Rhea" id="RHEA:15197"/>
        <dbReference type="Rhea" id="RHEA-COMP:12418"/>
        <dbReference type="Rhea" id="RHEA-COMP:12419"/>
        <dbReference type="ChEBI" id="CHEBI:15378"/>
        <dbReference type="ChEBI" id="CHEBI:57856"/>
        <dbReference type="ChEBI" id="CHEBI:59789"/>
        <dbReference type="ChEBI" id="CHEBI:90615"/>
        <dbReference type="ChEBI" id="CHEBI:90616"/>
        <dbReference type="EC" id="2.1.1.72"/>
    </reaction>
</comment>
<dbReference type="Gene3D" id="3.40.50.150">
    <property type="entry name" value="Vaccinia Virus protein VP39"/>
    <property type="match status" value="1"/>
</dbReference>
<evidence type="ECO:0000256" key="2">
    <source>
        <dbReference type="ARBA" id="ARBA00022603"/>
    </source>
</evidence>
<dbReference type="GO" id="GO:0009007">
    <property type="term" value="F:site-specific DNA-methyltransferase (adenine-specific) activity"/>
    <property type="evidence" value="ECO:0007669"/>
    <property type="project" value="UniProtKB-EC"/>
</dbReference>
<dbReference type="InterPro" id="IPR029063">
    <property type="entry name" value="SAM-dependent_MTases_sf"/>
</dbReference>
<keyword evidence="4" id="KW-0949">S-adenosyl-L-methionine</keyword>
<evidence type="ECO:0000256" key="6">
    <source>
        <dbReference type="ARBA" id="ARBA00023125"/>
    </source>
</evidence>
<gene>
    <name evidence="11" type="ORF">Helico6505_1500</name>
</gene>
<evidence type="ECO:0000256" key="4">
    <source>
        <dbReference type="ARBA" id="ARBA00022691"/>
    </source>
</evidence>
<dbReference type="SUPFAM" id="SSF53335">
    <property type="entry name" value="S-adenosyl-L-methionine-dependent methyltransferases"/>
    <property type="match status" value="1"/>
</dbReference>
<dbReference type="GO" id="GO:0009307">
    <property type="term" value="P:DNA restriction-modification system"/>
    <property type="evidence" value="ECO:0007669"/>
    <property type="project" value="UniProtKB-KW"/>
</dbReference>
<dbReference type="PROSITE" id="PS00092">
    <property type="entry name" value="N6_MTASE"/>
    <property type="match status" value="1"/>
</dbReference>
<sequence>MNELSTTSFNTTAQEALESDFSHNEKGWDIVLGNPPFIGEKGNREIFQKVKNSELRECYQGKMDYFYFFFHRCFYDLLKTNGILSFITTNYFPTAQGGRKLREELKQNANIKTFINFNEHKVFKSATGQHNAISILSKAPQEEAQIYHFKASNLVKNLKDTLKDLNLITHFKSDSLYESEESYMRLSPKNAIMESVFIKLKTDSKALGEICAINQGIVSGADKVTQKHLETYHWQDIGLKKGNGIYVVSEAEARAKNLEKAYLKPCFKNSDIQKYTTKLKSSQYFLYLTGKESQDSIPHILEHLSNFKANLEERREVHKGSRLWWSLWWSRKQEIFETAKIVAPQRSKTNTFGYNEVSWYASADVYFITSVDSEFSLKYILALLNSKLYYFWLYHKGKRKGENLELYQIPLSEIPIKLIAPKDQEPFIALVDEILALNSCHHKGFIPKNLTNTESQDSKNKDSFSLSQKEKGFIPSPLPLAPKRIKPPLFLFGNQGESLAISASSSKSAEALLPPLIRFSAPRSGRDIESLQSQIDSLVYALYDLTQEEIAIIENANKTHKSTGGVR</sequence>
<feature type="domain" description="TaqI-like C-terminal specificity" evidence="10">
    <location>
        <begin position="265"/>
        <end position="416"/>
    </location>
</feature>
<dbReference type="EC" id="2.1.1.72" evidence="1"/>
<accession>A0A650EME5</accession>
<dbReference type="AlphaFoldDB" id="A0A650EME5"/>